<sequence>MARWEISLADRTATQRCVDQAPPHDRPSKPLQLPRTRSSDAIPQSPTTRDFRDGI</sequence>
<feature type="region of interest" description="Disordered" evidence="1">
    <location>
        <begin position="1"/>
        <end position="55"/>
    </location>
</feature>
<keyword evidence="3" id="KW-1185">Reference proteome</keyword>
<evidence type="ECO:0000313" key="3">
    <source>
        <dbReference type="Proteomes" id="UP000188318"/>
    </source>
</evidence>
<name>A0A1R3RX96_ASPC5</name>
<organism evidence="2 3">
    <name type="scientific">Aspergillus carbonarius (strain ITEM 5010)</name>
    <dbReference type="NCBI Taxonomy" id="602072"/>
    <lineage>
        <taxon>Eukaryota</taxon>
        <taxon>Fungi</taxon>
        <taxon>Dikarya</taxon>
        <taxon>Ascomycota</taxon>
        <taxon>Pezizomycotina</taxon>
        <taxon>Eurotiomycetes</taxon>
        <taxon>Eurotiomycetidae</taxon>
        <taxon>Eurotiales</taxon>
        <taxon>Aspergillaceae</taxon>
        <taxon>Aspergillus</taxon>
        <taxon>Aspergillus subgen. Circumdati</taxon>
    </lineage>
</organism>
<dbReference type="VEuPathDB" id="FungiDB:ASPCADRAFT_204729"/>
<accession>A0A1R3RX96</accession>
<dbReference type="AlphaFoldDB" id="A0A1R3RX96"/>
<evidence type="ECO:0000256" key="1">
    <source>
        <dbReference type="SAM" id="MobiDB-lite"/>
    </source>
</evidence>
<feature type="compositionally biased region" description="Polar residues" evidence="1">
    <location>
        <begin position="35"/>
        <end position="48"/>
    </location>
</feature>
<evidence type="ECO:0000313" key="2">
    <source>
        <dbReference type="EMBL" id="OOF99067.1"/>
    </source>
</evidence>
<dbReference type="EMBL" id="KV907495">
    <property type="protein sequence ID" value="OOF99067.1"/>
    <property type="molecule type" value="Genomic_DNA"/>
</dbReference>
<proteinExistence type="predicted"/>
<reference evidence="3" key="1">
    <citation type="journal article" date="2017" name="Genome Biol.">
        <title>Comparative genomics reveals high biological diversity and specific adaptations in the industrially and medically important fungal genus Aspergillus.</title>
        <authorList>
            <person name="de Vries R.P."/>
            <person name="Riley R."/>
            <person name="Wiebenga A."/>
            <person name="Aguilar-Osorio G."/>
            <person name="Amillis S."/>
            <person name="Uchima C.A."/>
            <person name="Anderluh G."/>
            <person name="Asadollahi M."/>
            <person name="Askin M."/>
            <person name="Barry K."/>
            <person name="Battaglia E."/>
            <person name="Bayram O."/>
            <person name="Benocci T."/>
            <person name="Braus-Stromeyer S.A."/>
            <person name="Caldana C."/>
            <person name="Canovas D."/>
            <person name="Cerqueira G.C."/>
            <person name="Chen F."/>
            <person name="Chen W."/>
            <person name="Choi C."/>
            <person name="Clum A."/>
            <person name="Dos Santos R.A."/>
            <person name="Damasio A.R."/>
            <person name="Diallinas G."/>
            <person name="Emri T."/>
            <person name="Fekete E."/>
            <person name="Flipphi M."/>
            <person name="Freyberg S."/>
            <person name="Gallo A."/>
            <person name="Gournas C."/>
            <person name="Habgood R."/>
            <person name="Hainaut M."/>
            <person name="Harispe M.L."/>
            <person name="Henrissat B."/>
            <person name="Hilden K.S."/>
            <person name="Hope R."/>
            <person name="Hossain A."/>
            <person name="Karabika E."/>
            <person name="Karaffa L."/>
            <person name="Karanyi Z."/>
            <person name="Krasevec N."/>
            <person name="Kuo A."/>
            <person name="Kusch H."/>
            <person name="LaButti K."/>
            <person name="Lagendijk E.L."/>
            <person name="Lapidus A."/>
            <person name="Levasseur A."/>
            <person name="Lindquist E."/>
            <person name="Lipzen A."/>
            <person name="Logrieco A.F."/>
            <person name="MacCabe A."/>
            <person name="Maekelae M.R."/>
            <person name="Malavazi I."/>
            <person name="Melin P."/>
            <person name="Meyer V."/>
            <person name="Mielnichuk N."/>
            <person name="Miskei M."/>
            <person name="Molnar A.P."/>
            <person name="Mule G."/>
            <person name="Ngan C.Y."/>
            <person name="Orejas M."/>
            <person name="Orosz E."/>
            <person name="Ouedraogo J.P."/>
            <person name="Overkamp K.M."/>
            <person name="Park H.-S."/>
            <person name="Perrone G."/>
            <person name="Piumi F."/>
            <person name="Punt P.J."/>
            <person name="Ram A.F."/>
            <person name="Ramon A."/>
            <person name="Rauscher S."/>
            <person name="Record E."/>
            <person name="Riano-Pachon D.M."/>
            <person name="Robert V."/>
            <person name="Roehrig J."/>
            <person name="Ruller R."/>
            <person name="Salamov A."/>
            <person name="Salih N.S."/>
            <person name="Samson R.A."/>
            <person name="Sandor E."/>
            <person name="Sanguinetti M."/>
            <person name="Schuetze T."/>
            <person name="Sepcic K."/>
            <person name="Shelest E."/>
            <person name="Sherlock G."/>
            <person name="Sophianopoulou V."/>
            <person name="Squina F.M."/>
            <person name="Sun H."/>
            <person name="Susca A."/>
            <person name="Todd R.B."/>
            <person name="Tsang A."/>
            <person name="Unkles S.E."/>
            <person name="van de Wiele N."/>
            <person name="van Rossen-Uffink D."/>
            <person name="Oliveira J.V."/>
            <person name="Vesth T.C."/>
            <person name="Visser J."/>
            <person name="Yu J.-H."/>
            <person name="Zhou M."/>
            <person name="Andersen M.R."/>
            <person name="Archer D.B."/>
            <person name="Baker S.E."/>
            <person name="Benoit I."/>
            <person name="Brakhage A.A."/>
            <person name="Braus G.H."/>
            <person name="Fischer R."/>
            <person name="Frisvad J.C."/>
            <person name="Goldman G.H."/>
            <person name="Houbraken J."/>
            <person name="Oakley B."/>
            <person name="Pocsi I."/>
            <person name="Scazzocchio C."/>
            <person name="Seiboth B."/>
            <person name="vanKuyk P.A."/>
            <person name="Wortman J."/>
            <person name="Dyer P.S."/>
            <person name="Grigoriev I.V."/>
        </authorList>
    </citation>
    <scope>NUCLEOTIDE SEQUENCE [LARGE SCALE GENOMIC DNA]</scope>
    <source>
        <strain evidence="3">ITEM 5010</strain>
    </source>
</reference>
<gene>
    <name evidence="2" type="ORF">ASPCADRAFT_204729</name>
</gene>
<dbReference type="Proteomes" id="UP000188318">
    <property type="component" value="Unassembled WGS sequence"/>
</dbReference>
<protein>
    <submittedName>
        <fullName evidence="2">Uncharacterized protein</fullName>
    </submittedName>
</protein>